<evidence type="ECO:0000313" key="2">
    <source>
        <dbReference type="EMBL" id="RXH68696.1"/>
    </source>
</evidence>
<proteinExistence type="predicted"/>
<keyword evidence="3" id="KW-1185">Reference proteome</keyword>
<evidence type="ECO:0000256" key="1">
    <source>
        <dbReference type="SAM" id="MobiDB-lite"/>
    </source>
</evidence>
<gene>
    <name evidence="2" type="ORF">DVH24_031029</name>
</gene>
<evidence type="ECO:0000313" key="3">
    <source>
        <dbReference type="Proteomes" id="UP000290289"/>
    </source>
</evidence>
<dbReference type="EMBL" id="RDQH01000343">
    <property type="protein sequence ID" value="RXH68696.1"/>
    <property type="molecule type" value="Genomic_DNA"/>
</dbReference>
<sequence length="80" mass="8205">MTTAPCSIPKPPTSTVTTPGEMDPRPVDPISLRVSQAPASSTSSVTLPVSTKHAHYLPGTLDMISASTTDASGSQPSKVK</sequence>
<reference evidence="2 3" key="1">
    <citation type="submission" date="2018-10" db="EMBL/GenBank/DDBJ databases">
        <title>A high-quality apple genome assembly.</title>
        <authorList>
            <person name="Hu J."/>
        </authorList>
    </citation>
    <scope>NUCLEOTIDE SEQUENCE [LARGE SCALE GENOMIC DNA]</scope>
    <source>
        <strain evidence="3">cv. HFTH1</strain>
        <tissue evidence="2">Young leaf</tissue>
    </source>
</reference>
<organism evidence="2 3">
    <name type="scientific">Malus domestica</name>
    <name type="common">Apple</name>
    <name type="synonym">Pyrus malus</name>
    <dbReference type="NCBI Taxonomy" id="3750"/>
    <lineage>
        <taxon>Eukaryota</taxon>
        <taxon>Viridiplantae</taxon>
        <taxon>Streptophyta</taxon>
        <taxon>Embryophyta</taxon>
        <taxon>Tracheophyta</taxon>
        <taxon>Spermatophyta</taxon>
        <taxon>Magnoliopsida</taxon>
        <taxon>eudicotyledons</taxon>
        <taxon>Gunneridae</taxon>
        <taxon>Pentapetalae</taxon>
        <taxon>rosids</taxon>
        <taxon>fabids</taxon>
        <taxon>Rosales</taxon>
        <taxon>Rosaceae</taxon>
        <taxon>Amygdaloideae</taxon>
        <taxon>Maleae</taxon>
        <taxon>Malus</taxon>
    </lineage>
</organism>
<comment type="caution">
    <text evidence="2">The sequence shown here is derived from an EMBL/GenBank/DDBJ whole genome shotgun (WGS) entry which is preliminary data.</text>
</comment>
<accession>A0A498HB72</accession>
<name>A0A498HB72_MALDO</name>
<dbReference type="Proteomes" id="UP000290289">
    <property type="component" value="Chromosome 17"/>
</dbReference>
<protein>
    <submittedName>
        <fullName evidence="2">Uncharacterized protein</fullName>
    </submittedName>
</protein>
<feature type="region of interest" description="Disordered" evidence="1">
    <location>
        <begin position="1"/>
        <end position="28"/>
    </location>
</feature>
<dbReference type="AlphaFoldDB" id="A0A498HB72"/>